<feature type="region of interest" description="Disordered" evidence="1">
    <location>
        <begin position="66"/>
        <end position="91"/>
    </location>
</feature>
<evidence type="ECO:0000256" key="1">
    <source>
        <dbReference type="SAM" id="MobiDB-lite"/>
    </source>
</evidence>
<dbReference type="Proteomes" id="UP000422572">
    <property type="component" value="Chromosome"/>
</dbReference>
<evidence type="ECO:0000256" key="2">
    <source>
        <dbReference type="SAM" id="SignalP"/>
    </source>
</evidence>
<reference evidence="3 4" key="1">
    <citation type="submission" date="2018-12" db="EMBL/GenBank/DDBJ databases">
        <title>Complete genome sequence of Streptomyces ficellus NRRL8067, the producer of ficellomycin, feldamycin and nojirimycin.</title>
        <authorList>
            <person name="Zhang H."/>
            <person name="Yue R."/>
            <person name="Liu Y."/>
            <person name="Li M."/>
            <person name="Mu H."/>
            <person name="Zhang J."/>
        </authorList>
    </citation>
    <scope>NUCLEOTIDE SEQUENCE [LARGE SCALE GENOMIC DNA]</scope>
    <source>
        <strain evidence="3 4">NRRL 8067</strain>
    </source>
</reference>
<feature type="signal peptide" evidence="2">
    <location>
        <begin position="1"/>
        <end position="22"/>
    </location>
</feature>
<protein>
    <submittedName>
        <fullName evidence="3">Uncharacterized protein</fullName>
    </submittedName>
</protein>
<dbReference type="AlphaFoldDB" id="A0A6I6FSW8"/>
<evidence type="ECO:0000313" key="4">
    <source>
        <dbReference type="Proteomes" id="UP000422572"/>
    </source>
</evidence>
<feature type="chain" id="PRO_5026192418" evidence="2">
    <location>
        <begin position="23"/>
        <end position="91"/>
    </location>
</feature>
<evidence type="ECO:0000313" key="3">
    <source>
        <dbReference type="EMBL" id="QGV80076.1"/>
    </source>
</evidence>
<sequence length="91" mass="9891">MNGITWLILVCASACSVTSLFASSTRTGMSRLDARELYRRQLLIRVLQSNLSQRIAARQRLGGLYADAFTPPGDPEQPAPAGPRSHKPSPP</sequence>
<organism evidence="3 4">
    <name type="scientific">Streptomyces ficellus</name>
    <dbReference type="NCBI Taxonomy" id="1977088"/>
    <lineage>
        <taxon>Bacteria</taxon>
        <taxon>Bacillati</taxon>
        <taxon>Actinomycetota</taxon>
        <taxon>Actinomycetes</taxon>
        <taxon>Kitasatosporales</taxon>
        <taxon>Streptomycetaceae</taxon>
        <taxon>Streptomyces</taxon>
    </lineage>
</organism>
<feature type="compositionally biased region" description="Pro residues" evidence="1">
    <location>
        <begin position="72"/>
        <end position="81"/>
    </location>
</feature>
<name>A0A6I6FSW8_9ACTN</name>
<keyword evidence="4" id="KW-1185">Reference proteome</keyword>
<dbReference type="RefSeq" id="WP_156693802.1">
    <property type="nucleotide sequence ID" value="NZ_CP034279.1"/>
</dbReference>
<proteinExistence type="predicted"/>
<keyword evidence="2" id="KW-0732">Signal</keyword>
<dbReference type="OrthoDB" id="4326680at2"/>
<dbReference type="KEGG" id="sfic:EIZ62_18915"/>
<dbReference type="EMBL" id="CP034279">
    <property type="protein sequence ID" value="QGV80076.1"/>
    <property type="molecule type" value="Genomic_DNA"/>
</dbReference>
<gene>
    <name evidence="3" type="ORF">EIZ62_18915</name>
</gene>
<accession>A0A6I6FSW8</accession>